<proteinExistence type="predicted"/>
<dbReference type="Proteomes" id="UP000092460">
    <property type="component" value="Unassembled WGS sequence"/>
</dbReference>
<dbReference type="EMBL" id="JXJN01003094">
    <property type="status" value="NOT_ANNOTATED_CDS"/>
    <property type="molecule type" value="Genomic_DNA"/>
</dbReference>
<organism evidence="1 2">
    <name type="scientific">Glossina palpalis gambiensis</name>
    <dbReference type="NCBI Taxonomy" id="67801"/>
    <lineage>
        <taxon>Eukaryota</taxon>
        <taxon>Metazoa</taxon>
        <taxon>Ecdysozoa</taxon>
        <taxon>Arthropoda</taxon>
        <taxon>Hexapoda</taxon>
        <taxon>Insecta</taxon>
        <taxon>Pterygota</taxon>
        <taxon>Neoptera</taxon>
        <taxon>Endopterygota</taxon>
        <taxon>Diptera</taxon>
        <taxon>Brachycera</taxon>
        <taxon>Muscomorpha</taxon>
        <taxon>Hippoboscoidea</taxon>
        <taxon>Glossinidae</taxon>
        <taxon>Glossina</taxon>
    </lineage>
</organism>
<keyword evidence="2" id="KW-1185">Reference proteome</keyword>
<dbReference type="EnsemblMetazoa" id="GPPI007559-RA">
    <property type="protein sequence ID" value="GPPI007559-PA"/>
    <property type="gene ID" value="GPPI007559"/>
</dbReference>
<evidence type="ECO:0000313" key="1">
    <source>
        <dbReference type="EnsemblMetazoa" id="GPPI007559-PA"/>
    </source>
</evidence>
<dbReference type="AlphaFoldDB" id="A0A1B0AT15"/>
<protein>
    <submittedName>
        <fullName evidence="1">Uncharacterized protein</fullName>
    </submittedName>
</protein>
<dbReference type="VEuPathDB" id="VectorBase:GPPI007559"/>
<sequence>MLNTCLERVEPIIGVISLSFINEQDLDFMLRNHIKDLQARTQLCDGVHILPPPSLENSFHSIKICGSSRPRHKWHTNLLQILAHYRSGMWSSVFGHENEIFADKIPKDIRATNLKCHECNSVGDYTFISAHDACEH</sequence>
<name>A0A1B0AT15_9MUSC</name>
<accession>A0A1B0AT15</accession>
<reference evidence="2" key="1">
    <citation type="submission" date="2015-01" db="EMBL/GenBank/DDBJ databases">
        <authorList>
            <person name="Aksoy S."/>
            <person name="Warren W."/>
            <person name="Wilson R.K."/>
        </authorList>
    </citation>
    <scope>NUCLEOTIDE SEQUENCE [LARGE SCALE GENOMIC DNA]</scope>
    <source>
        <strain evidence="2">IAEA</strain>
    </source>
</reference>
<reference evidence="1" key="2">
    <citation type="submission" date="2020-05" db="UniProtKB">
        <authorList>
            <consortium name="EnsemblMetazoa"/>
        </authorList>
    </citation>
    <scope>IDENTIFICATION</scope>
    <source>
        <strain evidence="1">IAEA</strain>
    </source>
</reference>
<evidence type="ECO:0000313" key="2">
    <source>
        <dbReference type="Proteomes" id="UP000092460"/>
    </source>
</evidence>